<dbReference type="Pfam" id="PF13302">
    <property type="entry name" value="Acetyltransf_3"/>
    <property type="match status" value="1"/>
</dbReference>
<feature type="domain" description="N-acetyltransferase" evidence="1">
    <location>
        <begin position="21"/>
        <end position="189"/>
    </location>
</feature>
<dbReference type="GO" id="GO:1990189">
    <property type="term" value="F:protein N-terminal-serine acetyltransferase activity"/>
    <property type="evidence" value="ECO:0007669"/>
    <property type="project" value="TreeGrafter"/>
</dbReference>
<evidence type="ECO:0000259" key="1">
    <source>
        <dbReference type="PROSITE" id="PS51186"/>
    </source>
</evidence>
<dbReference type="InterPro" id="IPR051908">
    <property type="entry name" value="Ribosomal_N-acetyltransferase"/>
</dbReference>
<evidence type="ECO:0000313" key="2">
    <source>
        <dbReference type="EMBL" id="QJT02388.1"/>
    </source>
</evidence>
<accession>A0A6M4WQJ8</accession>
<organism evidence="2 3">
    <name type="scientific">Streptomyces asoensis</name>
    <dbReference type="NCBI Taxonomy" id="249586"/>
    <lineage>
        <taxon>Bacteria</taxon>
        <taxon>Bacillati</taxon>
        <taxon>Actinomycetota</taxon>
        <taxon>Actinomycetes</taxon>
        <taxon>Kitasatosporales</taxon>
        <taxon>Streptomycetaceae</taxon>
        <taxon>Streptomyces</taxon>
    </lineage>
</organism>
<evidence type="ECO:0000313" key="3">
    <source>
        <dbReference type="Proteomes" id="UP000502665"/>
    </source>
</evidence>
<name>A0A6M4WQJ8_9ACTN</name>
<dbReference type="PROSITE" id="PS51186">
    <property type="entry name" value="GNAT"/>
    <property type="match status" value="1"/>
</dbReference>
<dbReference type="RefSeq" id="WP_171397906.1">
    <property type="nucleotide sequence ID" value="NZ_CP049838.1"/>
</dbReference>
<dbReference type="SUPFAM" id="SSF55729">
    <property type="entry name" value="Acyl-CoA N-acyltransferases (Nat)"/>
    <property type="match status" value="1"/>
</dbReference>
<keyword evidence="3" id="KW-1185">Reference proteome</keyword>
<sequence>MTDIREPHPAPLAPGLHGHGLALRPWDPESATDVEAWLRGHVDPEFVRWNTPLRTITDTAGARLSLAGKSADGAAGRAMAFCVTDAADGTILGQVGVNMIDRVLSFARVGYWILPEARGRHVATRSLLLAARWAFTEVGLHRLELGHALGHDASCRIAERCGFRCEGTLRGAMWESGRRDAFRDVHLHGRLATDPEPEWPRA</sequence>
<reference evidence="2" key="1">
    <citation type="submission" date="2020-03" db="EMBL/GenBank/DDBJ databases">
        <title>Molecular networking-based the target discovery of potent antiproliferative macrolactams: 5/6/7/16 polycyclic ansamycins and glycosylated trienomycin from Streptomyces cacaoi subsp. asoensis.</title>
        <authorList>
            <person name="Liu L.-L."/>
        </authorList>
    </citation>
    <scope>NUCLEOTIDE SEQUENCE [LARGE SCALE GENOMIC DNA]</scope>
    <source>
        <strain evidence="2">H2S5</strain>
    </source>
</reference>
<dbReference type="PANTHER" id="PTHR43441">
    <property type="entry name" value="RIBOSOMAL-PROTEIN-SERINE ACETYLTRANSFERASE"/>
    <property type="match status" value="1"/>
</dbReference>
<proteinExistence type="predicted"/>
<dbReference type="EMBL" id="CP049838">
    <property type="protein sequence ID" value="QJT02388.1"/>
    <property type="molecule type" value="Genomic_DNA"/>
</dbReference>
<dbReference type="InterPro" id="IPR016181">
    <property type="entry name" value="Acyl_CoA_acyltransferase"/>
</dbReference>
<dbReference type="GO" id="GO:0008999">
    <property type="term" value="F:protein-N-terminal-alanine acetyltransferase activity"/>
    <property type="evidence" value="ECO:0007669"/>
    <property type="project" value="TreeGrafter"/>
</dbReference>
<dbReference type="InterPro" id="IPR000182">
    <property type="entry name" value="GNAT_dom"/>
</dbReference>
<dbReference type="AlphaFoldDB" id="A0A6M4WQJ8"/>
<dbReference type="PANTHER" id="PTHR43441:SF10">
    <property type="entry name" value="ACETYLTRANSFERASE"/>
    <property type="match status" value="1"/>
</dbReference>
<dbReference type="Proteomes" id="UP000502665">
    <property type="component" value="Chromosome"/>
</dbReference>
<protein>
    <submittedName>
        <fullName evidence="2">GNAT family N-acetyltransferase</fullName>
    </submittedName>
</protein>
<gene>
    <name evidence="2" type="ORF">G9272_20385</name>
</gene>
<dbReference type="GO" id="GO:0005737">
    <property type="term" value="C:cytoplasm"/>
    <property type="evidence" value="ECO:0007669"/>
    <property type="project" value="TreeGrafter"/>
</dbReference>
<dbReference type="Gene3D" id="3.40.630.30">
    <property type="match status" value="1"/>
</dbReference>